<protein>
    <recommendedName>
        <fullName evidence="1">Ribbon-helix-helix protein CopG domain-containing protein</fullName>
    </recommendedName>
</protein>
<evidence type="ECO:0000313" key="2">
    <source>
        <dbReference type="EMBL" id="EPD33948.1"/>
    </source>
</evidence>
<dbReference type="OrthoDB" id="3267728at2"/>
<name>S2W2E5_9ACTN</name>
<accession>S2W2E5</accession>
<dbReference type="AlphaFoldDB" id="S2W2E5"/>
<proteinExistence type="predicted"/>
<evidence type="ECO:0000259" key="1">
    <source>
        <dbReference type="Pfam" id="PF01402"/>
    </source>
</evidence>
<dbReference type="EMBL" id="AGZR01000002">
    <property type="protein sequence ID" value="EPD33948.1"/>
    <property type="molecule type" value="Genomic_DNA"/>
</dbReference>
<reference evidence="2 3" key="1">
    <citation type="submission" date="2013-04" db="EMBL/GenBank/DDBJ databases">
        <title>The Genome Sequence of Propionimicrobium lymphophilum ACS-093-V-SCH5.</title>
        <authorList>
            <consortium name="The Broad Institute Genomics Platform"/>
            <person name="Earl A."/>
            <person name="Ward D."/>
            <person name="Feldgarden M."/>
            <person name="Gevers D."/>
            <person name="Saerens B."/>
            <person name="Vaneechoutte M."/>
            <person name="Walker B."/>
            <person name="Young S."/>
            <person name="Zeng Q."/>
            <person name="Gargeya S."/>
            <person name="Fitzgerald M."/>
            <person name="Haas B."/>
            <person name="Abouelleil A."/>
            <person name="Allen A.W."/>
            <person name="Alvarado L."/>
            <person name="Arachchi H.M."/>
            <person name="Berlin A.M."/>
            <person name="Chapman S.B."/>
            <person name="Gainer-Dewar J."/>
            <person name="Goldberg J."/>
            <person name="Griggs A."/>
            <person name="Gujja S."/>
            <person name="Hansen M."/>
            <person name="Howarth C."/>
            <person name="Imamovic A."/>
            <person name="Ireland A."/>
            <person name="Larimer J."/>
            <person name="McCowan C."/>
            <person name="Murphy C."/>
            <person name="Pearson M."/>
            <person name="Poon T.W."/>
            <person name="Priest M."/>
            <person name="Roberts A."/>
            <person name="Saif S."/>
            <person name="Shea T."/>
            <person name="Sisk P."/>
            <person name="Sykes S."/>
            <person name="Wortman J."/>
            <person name="Nusbaum C."/>
            <person name="Birren B."/>
        </authorList>
    </citation>
    <scope>NUCLEOTIDE SEQUENCE [LARGE SCALE GENOMIC DNA]</scope>
    <source>
        <strain evidence="2 3">ACS-093-V-SCH5</strain>
    </source>
</reference>
<dbReference type="STRING" id="883161.HMPREF9306_00173"/>
<comment type="caution">
    <text evidence="2">The sequence shown here is derived from an EMBL/GenBank/DDBJ whole genome shotgun (WGS) entry which is preliminary data.</text>
</comment>
<keyword evidence="3" id="KW-1185">Reference proteome</keyword>
<dbReference type="Proteomes" id="UP000014417">
    <property type="component" value="Unassembled WGS sequence"/>
</dbReference>
<gene>
    <name evidence="2" type="ORF">HMPREF9306_00173</name>
</gene>
<evidence type="ECO:0000313" key="3">
    <source>
        <dbReference type="Proteomes" id="UP000014417"/>
    </source>
</evidence>
<sequence>MNSFTAINGQVVSDEMLEKLESTYASGEFPDGKSAASDVIQGSPRALSPEGTAVLSVKVPVAMKRAIQEKAEKGNMTPSELVRSMIARELIEA</sequence>
<dbReference type="InterPro" id="IPR002145">
    <property type="entry name" value="CopG"/>
</dbReference>
<dbReference type="Pfam" id="PF01402">
    <property type="entry name" value="RHH_1"/>
    <property type="match status" value="1"/>
</dbReference>
<feature type="domain" description="Ribbon-helix-helix protein CopG" evidence="1">
    <location>
        <begin position="54"/>
        <end position="91"/>
    </location>
</feature>
<dbReference type="HOGENOM" id="CLU_186105_0_0_11"/>
<dbReference type="RefSeq" id="WP_016455034.1">
    <property type="nucleotide sequence ID" value="NZ_KE150269.1"/>
</dbReference>
<dbReference type="GO" id="GO:0006355">
    <property type="term" value="P:regulation of DNA-templated transcription"/>
    <property type="evidence" value="ECO:0007669"/>
    <property type="project" value="InterPro"/>
</dbReference>
<organism evidence="2 3">
    <name type="scientific">Propionimicrobium lymphophilum ACS-093-V-SCH5</name>
    <dbReference type="NCBI Taxonomy" id="883161"/>
    <lineage>
        <taxon>Bacteria</taxon>
        <taxon>Bacillati</taxon>
        <taxon>Actinomycetota</taxon>
        <taxon>Actinomycetes</taxon>
        <taxon>Propionibacteriales</taxon>
        <taxon>Propionibacteriaceae</taxon>
        <taxon>Propionimicrobium</taxon>
    </lineage>
</organism>